<evidence type="ECO:0008006" key="4">
    <source>
        <dbReference type="Google" id="ProtNLM"/>
    </source>
</evidence>
<keyword evidence="1" id="KW-1133">Transmembrane helix</keyword>
<dbReference type="EMBL" id="CP071517">
    <property type="protein sequence ID" value="QSX74111.1"/>
    <property type="molecule type" value="Genomic_DNA"/>
</dbReference>
<feature type="transmembrane region" description="Helical" evidence="1">
    <location>
        <begin position="39"/>
        <end position="60"/>
    </location>
</feature>
<dbReference type="Proteomes" id="UP000663400">
    <property type="component" value="Chromosome"/>
</dbReference>
<feature type="transmembrane region" description="Helical" evidence="1">
    <location>
        <begin position="12"/>
        <end position="33"/>
    </location>
</feature>
<gene>
    <name evidence="2" type="ORF">HIV01_012955</name>
</gene>
<dbReference type="RefSeq" id="WP_200607718.1">
    <property type="nucleotide sequence ID" value="NZ_CP071517.1"/>
</dbReference>
<reference evidence="2 3" key="1">
    <citation type="submission" date="2021-02" db="EMBL/GenBank/DDBJ databases">
        <title>Lysobacter arenosi sp. nov., isolated from soil of gangwondo yeongwol, south Korea.</title>
        <authorList>
            <person name="Kim K.R."/>
            <person name="Kim K.H."/>
            <person name="Jeon C.O."/>
        </authorList>
    </citation>
    <scope>NUCLEOTIDE SEQUENCE [LARGE SCALE GENOMIC DNA]</scope>
    <source>
        <strain evidence="2 3">R7</strain>
    </source>
</reference>
<evidence type="ECO:0000313" key="3">
    <source>
        <dbReference type="Proteomes" id="UP000663400"/>
    </source>
</evidence>
<keyword evidence="1" id="KW-0472">Membrane</keyword>
<keyword evidence="3" id="KW-1185">Reference proteome</keyword>
<accession>A0ABX7RAV2</accession>
<feature type="transmembrane region" description="Helical" evidence="1">
    <location>
        <begin position="72"/>
        <end position="93"/>
    </location>
</feature>
<name>A0ABX7RAV2_9GAMM</name>
<sequence>MASHVKAAHAHRMIAGIYCVVMVIAAIFIYAAVSNNPAMVIAMIAAPLAILAAAHFVVAGSVDACRGRTASLVLGAVTMLVIPIGTVMGIYIIKYSLGEWVPEKRLSESLGDGWPQSQHEAA</sequence>
<protein>
    <recommendedName>
        <fullName evidence="4">DUF805 domain-containing protein</fullName>
    </recommendedName>
</protein>
<evidence type="ECO:0000256" key="1">
    <source>
        <dbReference type="SAM" id="Phobius"/>
    </source>
</evidence>
<evidence type="ECO:0000313" key="2">
    <source>
        <dbReference type="EMBL" id="QSX74111.1"/>
    </source>
</evidence>
<organism evidence="2 3">
    <name type="scientific">Lysobacter arenosi</name>
    <dbReference type="NCBI Taxonomy" id="2795387"/>
    <lineage>
        <taxon>Bacteria</taxon>
        <taxon>Pseudomonadati</taxon>
        <taxon>Pseudomonadota</taxon>
        <taxon>Gammaproteobacteria</taxon>
        <taxon>Lysobacterales</taxon>
        <taxon>Lysobacteraceae</taxon>
        <taxon>Lysobacter</taxon>
    </lineage>
</organism>
<proteinExistence type="predicted"/>
<keyword evidence="1" id="KW-0812">Transmembrane</keyword>